<dbReference type="EMBL" id="OX597822">
    <property type="protein sequence ID" value="CAI9728338.1"/>
    <property type="molecule type" value="Genomic_DNA"/>
</dbReference>
<gene>
    <name evidence="2" type="ORF">OCTVUL_1B019716</name>
</gene>
<feature type="coiled-coil region" evidence="1">
    <location>
        <begin position="75"/>
        <end position="116"/>
    </location>
</feature>
<evidence type="ECO:0000313" key="2">
    <source>
        <dbReference type="EMBL" id="CAI9728338.1"/>
    </source>
</evidence>
<proteinExistence type="predicted"/>
<feature type="coiled-coil region" evidence="1">
    <location>
        <begin position="5"/>
        <end position="39"/>
    </location>
</feature>
<name>A0AA36B6J7_OCTVU</name>
<reference evidence="2" key="1">
    <citation type="submission" date="2023-08" db="EMBL/GenBank/DDBJ databases">
        <authorList>
            <person name="Alioto T."/>
            <person name="Alioto T."/>
            <person name="Gomez Garrido J."/>
        </authorList>
    </citation>
    <scope>NUCLEOTIDE SEQUENCE</scope>
</reference>
<dbReference type="Gene3D" id="1.10.287.1490">
    <property type="match status" value="1"/>
</dbReference>
<evidence type="ECO:0000256" key="1">
    <source>
        <dbReference type="SAM" id="Coils"/>
    </source>
</evidence>
<dbReference type="AlphaFoldDB" id="A0AA36B6J7"/>
<protein>
    <submittedName>
        <fullName evidence="2">Uncharacterized protein</fullName>
    </submittedName>
</protein>
<keyword evidence="3" id="KW-1185">Reference proteome</keyword>
<dbReference type="SUPFAM" id="SSF90257">
    <property type="entry name" value="Myosin rod fragments"/>
    <property type="match status" value="1"/>
</dbReference>
<keyword evidence="1" id="KW-0175">Coiled coil</keyword>
<organism evidence="2 3">
    <name type="scientific">Octopus vulgaris</name>
    <name type="common">Common octopus</name>
    <dbReference type="NCBI Taxonomy" id="6645"/>
    <lineage>
        <taxon>Eukaryota</taxon>
        <taxon>Metazoa</taxon>
        <taxon>Spiralia</taxon>
        <taxon>Lophotrochozoa</taxon>
        <taxon>Mollusca</taxon>
        <taxon>Cephalopoda</taxon>
        <taxon>Coleoidea</taxon>
        <taxon>Octopodiformes</taxon>
        <taxon>Octopoda</taxon>
        <taxon>Incirrata</taxon>
        <taxon>Octopodidae</taxon>
        <taxon>Octopus</taxon>
    </lineage>
</organism>
<accession>A0AA36B6J7</accession>
<dbReference type="Proteomes" id="UP001162480">
    <property type="component" value="Chromosome 9"/>
</dbReference>
<sequence>MSNKLSKYNTENEAFEDELANVEKELSTKKEIISRHRENMVQVDNHINSLTRRLTEMSVEIAPYRVKYSNCVRCIEPLEDSVQRKSKAVEQLEEKLNEERKRVKKLTEQIASMQDIYKPFDAYNIVS</sequence>
<evidence type="ECO:0000313" key="3">
    <source>
        <dbReference type="Proteomes" id="UP001162480"/>
    </source>
</evidence>